<comment type="caution">
    <text evidence="1">The sequence shown here is derived from an EMBL/GenBank/DDBJ whole genome shotgun (WGS) entry which is preliminary data.</text>
</comment>
<accession>A0ABP8YG76</accession>
<organism evidence="1 2">
    <name type="scientific">Pedococcus ginsenosidimutans</name>
    <dbReference type="NCBI Taxonomy" id="490570"/>
    <lineage>
        <taxon>Bacteria</taxon>
        <taxon>Bacillati</taxon>
        <taxon>Actinomycetota</taxon>
        <taxon>Actinomycetes</taxon>
        <taxon>Micrococcales</taxon>
        <taxon>Intrasporangiaceae</taxon>
        <taxon>Pedococcus</taxon>
    </lineage>
</organism>
<gene>
    <name evidence="1" type="ORF">GCM10025782_25990</name>
</gene>
<sequence>MEDLVDEGVEQRILVREVVVDRHALHAEAPPEGPHGQRRQTALVRKSRGLLEDALHRQGTAV</sequence>
<keyword evidence="2" id="KW-1185">Reference proteome</keyword>
<name>A0ABP8YG76_9MICO</name>
<evidence type="ECO:0000313" key="2">
    <source>
        <dbReference type="Proteomes" id="UP001500556"/>
    </source>
</evidence>
<protein>
    <submittedName>
        <fullName evidence="1">Uncharacterized protein</fullName>
    </submittedName>
</protein>
<dbReference type="EMBL" id="BAABLO010000011">
    <property type="protein sequence ID" value="GAA4726439.1"/>
    <property type="molecule type" value="Genomic_DNA"/>
</dbReference>
<dbReference type="Proteomes" id="UP001500556">
    <property type="component" value="Unassembled WGS sequence"/>
</dbReference>
<proteinExistence type="predicted"/>
<reference evidence="2" key="1">
    <citation type="journal article" date="2019" name="Int. J. Syst. Evol. Microbiol.">
        <title>The Global Catalogue of Microorganisms (GCM) 10K type strain sequencing project: providing services to taxonomists for standard genome sequencing and annotation.</title>
        <authorList>
            <consortium name="The Broad Institute Genomics Platform"/>
            <consortium name="The Broad Institute Genome Sequencing Center for Infectious Disease"/>
            <person name="Wu L."/>
            <person name="Ma J."/>
        </authorList>
    </citation>
    <scope>NUCLEOTIDE SEQUENCE [LARGE SCALE GENOMIC DNA]</scope>
    <source>
        <strain evidence="2">JCM 18961</strain>
    </source>
</reference>
<evidence type="ECO:0000313" key="1">
    <source>
        <dbReference type="EMBL" id="GAA4726439.1"/>
    </source>
</evidence>